<accession>A0A1Q2CQL6</accession>
<organism evidence="3 4">
    <name type="scientific">Tessaracoccus aquimaris</name>
    <dbReference type="NCBI Taxonomy" id="1332264"/>
    <lineage>
        <taxon>Bacteria</taxon>
        <taxon>Bacillati</taxon>
        <taxon>Actinomycetota</taxon>
        <taxon>Actinomycetes</taxon>
        <taxon>Propionibacteriales</taxon>
        <taxon>Propionibacteriaceae</taxon>
        <taxon>Tessaracoccus</taxon>
    </lineage>
</organism>
<dbReference type="Proteomes" id="UP000188145">
    <property type="component" value="Chromosome"/>
</dbReference>
<feature type="region of interest" description="Disordered" evidence="1">
    <location>
        <begin position="854"/>
        <end position="877"/>
    </location>
</feature>
<dbReference type="KEGG" id="tes:BW730_13795"/>
<feature type="transmembrane region" description="Helical" evidence="2">
    <location>
        <begin position="566"/>
        <end position="585"/>
    </location>
</feature>
<dbReference type="RefSeq" id="WP_077686753.1">
    <property type="nucleotide sequence ID" value="NZ_CP019606.1"/>
</dbReference>
<reference evidence="4" key="1">
    <citation type="submission" date="2017-02" db="EMBL/GenBank/DDBJ databases">
        <title>Tessaracoccus aquaemaris sp. nov., isolated from the intestine of a Korean rockfish, Sebastes schlegelii, in a marine aquaculture pond.</title>
        <authorList>
            <person name="Tak E.J."/>
            <person name="Bae J.-W."/>
        </authorList>
    </citation>
    <scope>NUCLEOTIDE SEQUENCE [LARGE SCALE GENOMIC DNA]</scope>
    <source>
        <strain evidence="4">NSG39</strain>
    </source>
</reference>
<dbReference type="OrthoDB" id="4427856at2"/>
<keyword evidence="2" id="KW-0472">Membrane</keyword>
<evidence type="ECO:0000256" key="2">
    <source>
        <dbReference type="SAM" id="Phobius"/>
    </source>
</evidence>
<protein>
    <submittedName>
        <fullName evidence="3">Uncharacterized protein</fullName>
    </submittedName>
</protein>
<keyword evidence="2" id="KW-1133">Transmembrane helix</keyword>
<proteinExistence type="predicted"/>
<evidence type="ECO:0000256" key="1">
    <source>
        <dbReference type="SAM" id="MobiDB-lite"/>
    </source>
</evidence>
<dbReference type="STRING" id="1332264.BW730_13795"/>
<evidence type="ECO:0000313" key="3">
    <source>
        <dbReference type="EMBL" id="AQP48419.1"/>
    </source>
</evidence>
<name>A0A1Q2CQL6_9ACTN</name>
<evidence type="ECO:0000313" key="4">
    <source>
        <dbReference type="Proteomes" id="UP000188145"/>
    </source>
</evidence>
<keyword evidence="4" id="KW-1185">Reference proteome</keyword>
<dbReference type="EMBL" id="CP019606">
    <property type="protein sequence ID" value="AQP48419.1"/>
    <property type="molecule type" value="Genomic_DNA"/>
</dbReference>
<sequence length="877" mass="94507">MTWSGSDIVVIAARRPVAVALQAVLHDWTVQGLVNPCRIVDLDSIVDGQPAIPAGVLEPDGSVRTVALQQDLAHTRVGRIRLAVVGVVDEDETAVAPRQAAAVLEAIRQTVPSVPIVQLNVSAGSPEAEWGGRALAVFGWHNLAISPEESVSPAQGSAALVRSLDDPRWLLLLTGTLCSLTGLWPGQANAPFDERQAPSGGLIVPVRAFSRSLSSGSVQDALATRLVSVHDRYPTPRVDSSYALSIDDEAASAVSMADQLLTKHVDVMPRVRHRTPPPAPQKVGAWEAIKQFVVFAGKALASAPRNAVDALNRSVSQATASAVQNAVFGGADSGFAVVVRGVRADGSSATWAEYEQSLDSVIRRAAQHGELEPVPQKPQLWHDFVDGGMTLLDAGSRSAELPPRTLGSQRAVITTTDRVGVDPSDAFMLPSNLAAFLPNWRIEAGDDIAVGRLFERLDHLAQTQPHLGQAVSAERNRLREWANRVRGSYSGHIGRRLGDAHRATIAEVQELTDLVDRLGAKPPAPEAIQQEQDELASHVRVMSAVSLSLIAIFVALTALSVLGWPWLILMVLLTVGAWAGVGAWLHMKSSAKVYAYLNKLRAATTELEDATRHRMEALEDLRRISRAYRQYLDWSRAFGAFIHAPLGQTTSSTERQLHVGQGMPLNLAVGVAVPDDEAVEDVANRWRGELFRIGWLSDAWRAFVTDLPASLGNLRHHLQQDPNLLGNDPAIDGVPVLTRWSTALADSVGTRRLPQATSQRIVELTRSDAEARDRLLSRVLVRDSSGRPQEVSRTSFIEGLDRAEMSGSFQPGMFNAAGGVVDIRSVRHTLAQEDATGLDVALVVVQLGGAYDPSKFAGAQRPPEEPQSLQSSSDSFI</sequence>
<feature type="compositionally biased region" description="Low complexity" evidence="1">
    <location>
        <begin position="866"/>
        <end position="877"/>
    </location>
</feature>
<feature type="transmembrane region" description="Helical" evidence="2">
    <location>
        <begin position="541"/>
        <end position="560"/>
    </location>
</feature>
<gene>
    <name evidence="3" type="ORF">BW730_13795</name>
</gene>
<keyword evidence="2" id="KW-0812">Transmembrane</keyword>
<dbReference type="AlphaFoldDB" id="A0A1Q2CQL6"/>